<comment type="subcellular location">
    <subcellularLocation>
        <location evidence="1">Cell membrane</location>
        <topology evidence="1">Multi-pass membrane protein</topology>
    </subcellularLocation>
</comment>
<dbReference type="SUPFAM" id="SSF103473">
    <property type="entry name" value="MFS general substrate transporter"/>
    <property type="match status" value="1"/>
</dbReference>
<comment type="caution">
    <text evidence="8">The sequence shown here is derived from an EMBL/GenBank/DDBJ whole genome shotgun (WGS) entry which is preliminary data.</text>
</comment>
<organism evidence="8 9">
    <name type="scientific">Peribacillus simplex</name>
    <dbReference type="NCBI Taxonomy" id="1478"/>
    <lineage>
        <taxon>Bacteria</taxon>
        <taxon>Bacillati</taxon>
        <taxon>Bacillota</taxon>
        <taxon>Bacilli</taxon>
        <taxon>Bacillales</taxon>
        <taxon>Bacillaceae</taxon>
        <taxon>Peribacillus</taxon>
    </lineage>
</organism>
<evidence type="ECO:0000259" key="7">
    <source>
        <dbReference type="PROSITE" id="PS50850"/>
    </source>
</evidence>
<keyword evidence="4 6" id="KW-1133">Transmembrane helix</keyword>
<dbReference type="Proteomes" id="UP000317770">
    <property type="component" value="Unassembled WGS sequence"/>
</dbReference>
<keyword evidence="2" id="KW-0813">Transport</keyword>
<evidence type="ECO:0000313" key="8">
    <source>
        <dbReference type="EMBL" id="TVX79220.1"/>
    </source>
</evidence>
<dbReference type="InterPro" id="IPR020846">
    <property type="entry name" value="MFS_dom"/>
</dbReference>
<keyword evidence="3 6" id="KW-0812">Transmembrane</keyword>
<dbReference type="PROSITE" id="PS50850">
    <property type="entry name" value="MFS"/>
    <property type="match status" value="1"/>
</dbReference>
<evidence type="ECO:0000256" key="1">
    <source>
        <dbReference type="ARBA" id="ARBA00004651"/>
    </source>
</evidence>
<dbReference type="GO" id="GO:0005886">
    <property type="term" value="C:plasma membrane"/>
    <property type="evidence" value="ECO:0007669"/>
    <property type="project" value="UniProtKB-SubCell"/>
</dbReference>
<evidence type="ECO:0000256" key="4">
    <source>
        <dbReference type="ARBA" id="ARBA00022989"/>
    </source>
</evidence>
<evidence type="ECO:0000256" key="2">
    <source>
        <dbReference type="ARBA" id="ARBA00022448"/>
    </source>
</evidence>
<evidence type="ECO:0000256" key="5">
    <source>
        <dbReference type="ARBA" id="ARBA00023136"/>
    </source>
</evidence>
<accession>A0A8B5XWS5</accession>
<protein>
    <submittedName>
        <fullName evidence="8">MFS transporter</fullName>
    </submittedName>
</protein>
<dbReference type="EMBL" id="VNKI01000008">
    <property type="protein sequence ID" value="TVX79220.1"/>
    <property type="molecule type" value="Genomic_DNA"/>
</dbReference>
<feature type="transmembrane region" description="Helical" evidence="6">
    <location>
        <begin position="37"/>
        <end position="59"/>
    </location>
</feature>
<dbReference type="Pfam" id="PF07690">
    <property type="entry name" value="MFS_1"/>
    <property type="match status" value="1"/>
</dbReference>
<evidence type="ECO:0000313" key="9">
    <source>
        <dbReference type="Proteomes" id="UP000317770"/>
    </source>
</evidence>
<keyword evidence="5 6" id="KW-0472">Membrane</keyword>
<feature type="domain" description="Major facilitator superfamily (MFS) profile" evidence="7">
    <location>
        <begin position="1"/>
        <end position="83"/>
    </location>
</feature>
<dbReference type="InterPro" id="IPR011701">
    <property type="entry name" value="MFS"/>
</dbReference>
<dbReference type="GO" id="GO:0022857">
    <property type="term" value="F:transmembrane transporter activity"/>
    <property type="evidence" value="ECO:0007669"/>
    <property type="project" value="InterPro"/>
</dbReference>
<dbReference type="AlphaFoldDB" id="A0A8B5XWS5"/>
<evidence type="ECO:0000256" key="3">
    <source>
        <dbReference type="ARBA" id="ARBA00022692"/>
    </source>
</evidence>
<reference evidence="8 9" key="1">
    <citation type="submission" date="2019-07" db="EMBL/GenBank/DDBJ databases">
        <title>Genome assembly of Bacillus simplex strain GGC-P6A.</title>
        <authorList>
            <person name="Jennings M.E."/>
            <person name="Barton H.A."/>
        </authorList>
    </citation>
    <scope>NUCLEOTIDE SEQUENCE [LARGE SCALE GENOMIC DNA]</scope>
    <source>
        <strain evidence="8 9">GGC-P6A</strain>
    </source>
</reference>
<evidence type="ECO:0000256" key="6">
    <source>
        <dbReference type="SAM" id="Phobius"/>
    </source>
</evidence>
<dbReference type="InterPro" id="IPR036259">
    <property type="entry name" value="MFS_trans_sf"/>
</dbReference>
<gene>
    <name evidence="8" type="ORF">FQP34_17560</name>
</gene>
<dbReference type="Gene3D" id="1.20.1250.20">
    <property type="entry name" value="MFS general substrate transporter like domains"/>
    <property type="match status" value="1"/>
</dbReference>
<proteinExistence type="predicted"/>
<name>A0A8B5XWS5_9BACI</name>
<sequence>MLTALVIGSFFSIYQSVSLNGSLPGFMDIFDTDLTTVQWLMTGFTLATGIIAPLCGYLGNCFGTRKLFLLSVEGLMTLTLRSF</sequence>